<proteinExistence type="predicted"/>
<protein>
    <submittedName>
        <fullName evidence="1">Uncharacterized protein</fullName>
    </submittedName>
</protein>
<sequence length="77" mass="9034">MMCSTHGQYQIFNPPNLSAHPRNNCIKSRHNSIKIQNITSTLSSIKPLFFQPLQNFQTIQSQQKYHIFHYPTHLKPL</sequence>
<reference evidence="1" key="1">
    <citation type="journal article" date="2021" name="Proc. Natl. Acad. Sci. U.S.A.">
        <title>A Catalog of Tens of Thousands of Viruses from Human Metagenomes Reveals Hidden Associations with Chronic Diseases.</title>
        <authorList>
            <person name="Tisza M.J."/>
            <person name="Buck C.B."/>
        </authorList>
    </citation>
    <scope>NUCLEOTIDE SEQUENCE</scope>
    <source>
        <strain evidence="1">Ctr2f5</strain>
    </source>
</reference>
<name>A0A8S5QEU2_9CAUD</name>
<accession>A0A8S5QEU2</accession>
<organism evidence="1">
    <name type="scientific">Siphoviridae sp. ctr2f5</name>
    <dbReference type="NCBI Taxonomy" id="2825684"/>
    <lineage>
        <taxon>Viruses</taxon>
        <taxon>Duplodnaviria</taxon>
        <taxon>Heunggongvirae</taxon>
        <taxon>Uroviricota</taxon>
        <taxon>Caudoviricetes</taxon>
    </lineage>
</organism>
<evidence type="ECO:0000313" key="1">
    <source>
        <dbReference type="EMBL" id="DAE17395.1"/>
    </source>
</evidence>
<dbReference type="EMBL" id="BK015639">
    <property type="protein sequence ID" value="DAE17395.1"/>
    <property type="molecule type" value="Genomic_DNA"/>
</dbReference>